<evidence type="ECO:0000256" key="1">
    <source>
        <dbReference type="SAM" id="Coils"/>
    </source>
</evidence>
<dbReference type="Pfam" id="PF04085">
    <property type="entry name" value="MreC"/>
    <property type="match status" value="1"/>
</dbReference>
<dbReference type="InterPro" id="IPR055342">
    <property type="entry name" value="MreC_beta-barrel_core"/>
</dbReference>
<dbReference type="AlphaFoldDB" id="A0A5M9QP38"/>
<dbReference type="Gene3D" id="2.40.10.350">
    <property type="entry name" value="Rod shape-determining protein MreC, domain 2"/>
    <property type="match status" value="1"/>
</dbReference>
<protein>
    <submittedName>
        <fullName evidence="3">Rod shape-determining protein MreC</fullName>
    </submittedName>
</protein>
<organism evidence="3 4">
    <name type="scientific">Helicobacter canis</name>
    <dbReference type="NCBI Taxonomy" id="29419"/>
    <lineage>
        <taxon>Bacteria</taxon>
        <taxon>Pseudomonadati</taxon>
        <taxon>Campylobacterota</taxon>
        <taxon>Epsilonproteobacteria</taxon>
        <taxon>Campylobacterales</taxon>
        <taxon>Helicobacteraceae</taxon>
        <taxon>Helicobacter</taxon>
    </lineage>
</organism>
<dbReference type="InterPro" id="IPR007221">
    <property type="entry name" value="MreC"/>
</dbReference>
<feature type="domain" description="Rod shape-determining protein MreC beta-barrel core" evidence="2">
    <location>
        <begin position="163"/>
        <end position="254"/>
    </location>
</feature>
<evidence type="ECO:0000313" key="3">
    <source>
        <dbReference type="EMBL" id="KAA8710090.1"/>
    </source>
</evidence>
<dbReference type="PANTHER" id="PTHR34138:SF1">
    <property type="entry name" value="CELL SHAPE-DETERMINING PROTEIN MREC"/>
    <property type="match status" value="1"/>
</dbReference>
<dbReference type="GO" id="GO:0005886">
    <property type="term" value="C:plasma membrane"/>
    <property type="evidence" value="ECO:0007669"/>
    <property type="project" value="TreeGrafter"/>
</dbReference>
<dbReference type="InterPro" id="IPR042175">
    <property type="entry name" value="Cell/Rod_MreC_2"/>
</dbReference>
<dbReference type="GO" id="GO:0008360">
    <property type="term" value="P:regulation of cell shape"/>
    <property type="evidence" value="ECO:0007669"/>
    <property type="project" value="InterPro"/>
</dbReference>
<reference evidence="3 4" key="1">
    <citation type="submission" date="2019-09" db="EMBL/GenBank/DDBJ databases">
        <title>Draft genome sequence of various Type strains from the CCUG.</title>
        <authorList>
            <person name="Pineiro-Iglesias B."/>
            <person name="Tunovic T."/>
            <person name="Unosson C."/>
            <person name="Inganas E."/>
            <person name="Ohlen M."/>
            <person name="Cardew S."/>
            <person name="Jensie-Markopoulos S."/>
            <person name="Salva-Serra F."/>
            <person name="Jaen-Luchoro D."/>
            <person name="Karlsson R."/>
            <person name="Svensson-Stadler L."/>
            <person name="Chun J."/>
            <person name="Moore E."/>
        </authorList>
    </citation>
    <scope>NUCLEOTIDE SEQUENCE [LARGE SCALE GENOMIC DNA]</scope>
    <source>
        <strain evidence="3 4">CCUG 32756T</strain>
    </source>
</reference>
<gene>
    <name evidence="3" type="primary">mreC</name>
    <name evidence="3" type="ORF">F4V45_03730</name>
</gene>
<dbReference type="PANTHER" id="PTHR34138">
    <property type="entry name" value="CELL SHAPE-DETERMINING PROTEIN MREC"/>
    <property type="match status" value="1"/>
</dbReference>
<dbReference type="EMBL" id="VXKE01000010">
    <property type="protein sequence ID" value="KAA8710090.1"/>
    <property type="molecule type" value="Genomic_DNA"/>
</dbReference>
<feature type="coiled-coil region" evidence="1">
    <location>
        <begin position="55"/>
        <end position="92"/>
    </location>
</feature>
<proteinExistence type="predicted"/>
<sequence>MRYQSLTIVVVLVAVLFIAIDSSSFLQRHIGSVGDSVKIFILNVKDGITLSYNKYIAQAKTIEHYEEKLKNYERLELELEHTQNELDALSVFDTQQAFANDTRFFPARAYSYVSMGDSNRVWIHFDVSNYPEDRIFGLVQDNKALGIAVIYDNKLMGLLNGERKSSYSVFIGDEKIPVIVHSSALDHRYITADFIPSWRKVNIGDQVVTSGLDGIFIEGISVGEVVSVNRDFGYISAEIKPYAQRSRLGYLWLIDTAFPMQSSAPQSLLTP</sequence>
<evidence type="ECO:0000313" key="4">
    <source>
        <dbReference type="Proteomes" id="UP000323707"/>
    </source>
</evidence>
<evidence type="ECO:0000259" key="2">
    <source>
        <dbReference type="Pfam" id="PF04085"/>
    </source>
</evidence>
<dbReference type="NCBIfam" id="NF010507">
    <property type="entry name" value="PRK13922.10-6"/>
    <property type="match status" value="1"/>
</dbReference>
<dbReference type="Proteomes" id="UP000323707">
    <property type="component" value="Unassembled WGS sequence"/>
</dbReference>
<comment type="caution">
    <text evidence="3">The sequence shown here is derived from an EMBL/GenBank/DDBJ whole genome shotgun (WGS) entry which is preliminary data.</text>
</comment>
<accession>A0A5M9QP38</accession>
<dbReference type="RefSeq" id="WP_150337126.1">
    <property type="nucleotide sequence ID" value="NZ_JAERIX010000055.1"/>
</dbReference>
<keyword evidence="1" id="KW-0175">Coiled coil</keyword>
<name>A0A5M9QP38_9HELI</name>